<evidence type="ECO:0000313" key="2">
    <source>
        <dbReference type="Proteomes" id="UP000648187"/>
    </source>
</evidence>
<dbReference type="Proteomes" id="UP000648187">
    <property type="component" value="Unassembled WGS sequence"/>
</dbReference>
<accession>A0A835G237</accession>
<comment type="caution">
    <text evidence="1">The sequence shown here is derived from an EMBL/GenBank/DDBJ whole genome shotgun (WGS) entry which is preliminary data.</text>
</comment>
<protein>
    <submittedName>
        <fullName evidence="1">Uncharacterized protein</fullName>
    </submittedName>
</protein>
<sequence>MFRLLHVDLIKEMNAAMVMSVSFRGGQNSPLVEPTQRQQISQSDQHTMACVFDIDNEDYDMKKEIFNLFHIKASAEAVL</sequence>
<gene>
    <name evidence="1" type="ORF">HW555_014060</name>
</gene>
<organism evidence="1 2">
    <name type="scientific">Spodoptera exigua</name>
    <name type="common">Beet armyworm</name>
    <name type="synonym">Noctua fulgens</name>
    <dbReference type="NCBI Taxonomy" id="7107"/>
    <lineage>
        <taxon>Eukaryota</taxon>
        <taxon>Metazoa</taxon>
        <taxon>Ecdysozoa</taxon>
        <taxon>Arthropoda</taxon>
        <taxon>Hexapoda</taxon>
        <taxon>Insecta</taxon>
        <taxon>Pterygota</taxon>
        <taxon>Neoptera</taxon>
        <taxon>Endopterygota</taxon>
        <taxon>Lepidoptera</taxon>
        <taxon>Glossata</taxon>
        <taxon>Ditrysia</taxon>
        <taxon>Noctuoidea</taxon>
        <taxon>Noctuidae</taxon>
        <taxon>Amphipyrinae</taxon>
        <taxon>Spodoptera</taxon>
    </lineage>
</organism>
<proteinExistence type="predicted"/>
<reference evidence="1" key="1">
    <citation type="submission" date="2020-08" db="EMBL/GenBank/DDBJ databases">
        <title>Spodoptera exigua strain:BAW_Kor-Di-RS1 Genome sequencing and assembly.</title>
        <authorList>
            <person name="Kim J."/>
            <person name="Nam H.Y."/>
            <person name="Kwon M."/>
            <person name="Choi J.H."/>
            <person name="Cho S.R."/>
            <person name="Kim G.-H."/>
        </authorList>
    </citation>
    <scope>NUCLEOTIDE SEQUENCE</scope>
    <source>
        <strain evidence="1">BAW_Kor-Di-RS1</strain>
        <tissue evidence="1">Whole-body</tissue>
    </source>
</reference>
<keyword evidence="2" id="KW-1185">Reference proteome</keyword>
<dbReference type="AlphaFoldDB" id="A0A835G237"/>
<evidence type="ECO:0000313" key="1">
    <source>
        <dbReference type="EMBL" id="KAF9404992.1"/>
    </source>
</evidence>
<name>A0A835G237_SPOEX</name>
<dbReference type="EMBL" id="JACKWZ010000840">
    <property type="protein sequence ID" value="KAF9404992.1"/>
    <property type="molecule type" value="Genomic_DNA"/>
</dbReference>